<organism evidence="1 2">
    <name type="scientific">Elysia marginata</name>
    <dbReference type="NCBI Taxonomy" id="1093978"/>
    <lineage>
        <taxon>Eukaryota</taxon>
        <taxon>Metazoa</taxon>
        <taxon>Spiralia</taxon>
        <taxon>Lophotrochozoa</taxon>
        <taxon>Mollusca</taxon>
        <taxon>Gastropoda</taxon>
        <taxon>Heterobranchia</taxon>
        <taxon>Euthyneura</taxon>
        <taxon>Panpulmonata</taxon>
        <taxon>Sacoglossa</taxon>
        <taxon>Placobranchoidea</taxon>
        <taxon>Plakobranchidae</taxon>
        <taxon>Elysia</taxon>
    </lineage>
</organism>
<gene>
    <name evidence="1" type="ORF">ElyMa_004569800</name>
</gene>
<name>A0AAV4HTD7_9GAST</name>
<protein>
    <submittedName>
        <fullName evidence="1">Uncharacterized protein</fullName>
    </submittedName>
</protein>
<evidence type="ECO:0000313" key="2">
    <source>
        <dbReference type="Proteomes" id="UP000762676"/>
    </source>
</evidence>
<dbReference type="EMBL" id="BMAT01009191">
    <property type="protein sequence ID" value="GFS00960.1"/>
    <property type="molecule type" value="Genomic_DNA"/>
</dbReference>
<reference evidence="1 2" key="1">
    <citation type="journal article" date="2021" name="Elife">
        <title>Chloroplast acquisition without the gene transfer in kleptoplastic sea slugs, Plakobranchus ocellatus.</title>
        <authorList>
            <person name="Maeda T."/>
            <person name="Takahashi S."/>
            <person name="Yoshida T."/>
            <person name="Shimamura S."/>
            <person name="Takaki Y."/>
            <person name="Nagai Y."/>
            <person name="Toyoda A."/>
            <person name="Suzuki Y."/>
            <person name="Arimoto A."/>
            <person name="Ishii H."/>
            <person name="Satoh N."/>
            <person name="Nishiyama T."/>
            <person name="Hasebe M."/>
            <person name="Maruyama T."/>
            <person name="Minagawa J."/>
            <person name="Obokata J."/>
            <person name="Shigenobu S."/>
        </authorList>
    </citation>
    <scope>NUCLEOTIDE SEQUENCE [LARGE SCALE GENOMIC DNA]</scope>
</reference>
<evidence type="ECO:0000313" key="1">
    <source>
        <dbReference type="EMBL" id="GFS00960.1"/>
    </source>
</evidence>
<keyword evidence="2" id="KW-1185">Reference proteome</keyword>
<dbReference type="Proteomes" id="UP000762676">
    <property type="component" value="Unassembled WGS sequence"/>
</dbReference>
<comment type="caution">
    <text evidence="1">The sequence shown here is derived from an EMBL/GenBank/DDBJ whole genome shotgun (WGS) entry which is preliminary data.</text>
</comment>
<accession>A0AAV4HTD7</accession>
<sequence length="92" mass="10424">MIGTDDHTATICDREEVESRPTAATDRVYLYHSLDIPIKSYRVSALKKIVLYRKWRLIIPEDCEFSPLNSAMMEGESFAEFTVDAHVSAATV</sequence>
<dbReference type="AlphaFoldDB" id="A0AAV4HTD7"/>
<proteinExistence type="predicted"/>